<dbReference type="AlphaFoldDB" id="A0AAV4Q6X5"/>
<accession>A0AAV4Q6X5</accession>
<feature type="signal peptide" evidence="1">
    <location>
        <begin position="1"/>
        <end position="25"/>
    </location>
</feature>
<sequence>SSTLTMKSIFVPLLLLILNHGYSGAERYPDSILRVYPSKNRLREVFYDNRVIPEDTEVDVRLRKGYSET</sequence>
<comment type="caution">
    <text evidence="2">The sequence shown here is derived from an EMBL/GenBank/DDBJ whole genome shotgun (WGS) entry which is preliminary data.</text>
</comment>
<evidence type="ECO:0000313" key="3">
    <source>
        <dbReference type="Proteomes" id="UP001054837"/>
    </source>
</evidence>
<name>A0AAV4Q6X5_9ARAC</name>
<gene>
    <name evidence="2" type="ORF">CDAR_605621</name>
</gene>
<keyword evidence="1" id="KW-0732">Signal</keyword>
<feature type="non-terminal residue" evidence="2">
    <location>
        <position position="1"/>
    </location>
</feature>
<protein>
    <submittedName>
        <fullName evidence="2">Uncharacterized protein</fullName>
    </submittedName>
</protein>
<organism evidence="2 3">
    <name type="scientific">Caerostris darwini</name>
    <dbReference type="NCBI Taxonomy" id="1538125"/>
    <lineage>
        <taxon>Eukaryota</taxon>
        <taxon>Metazoa</taxon>
        <taxon>Ecdysozoa</taxon>
        <taxon>Arthropoda</taxon>
        <taxon>Chelicerata</taxon>
        <taxon>Arachnida</taxon>
        <taxon>Araneae</taxon>
        <taxon>Araneomorphae</taxon>
        <taxon>Entelegynae</taxon>
        <taxon>Araneoidea</taxon>
        <taxon>Araneidae</taxon>
        <taxon>Caerostris</taxon>
    </lineage>
</organism>
<reference evidence="2 3" key="1">
    <citation type="submission" date="2021-06" db="EMBL/GenBank/DDBJ databases">
        <title>Caerostris darwini draft genome.</title>
        <authorList>
            <person name="Kono N."/>
            <person name="Arakawa K."/>
        </authorList>
    </citation>
    <scope>NUCLEOTIDE SEQUENCE [LARGE SCALE GENOMIC DNA]</scope>
</reference>
<feature type="chain" id="PRO_5043472786" evidence="1">
    <location>
        <begin position="26"/>
        <end position="69"/>
    </location>
</feature>
<evidence type="ECO:0000256" key="1">
    <source>
        <dbReference type="SAM" id="SignalP"/>
    </source>
</evidence>
<dbReference type="Proteomes" id="UP001054837">
    <property type="component" value="Unassembled WGS sequence"/>
</dbReference>
<dbReference type="EMBL" id="BPLQ01004034">
    <property type="protein sequence ID" value="GIY05062.1"/>
    <property type="molecule type" value="Genomic_DNA"/>
</dbReference>
<evidence type="ECO:0000313" key="2">
    <source>
        <dbReference type="EMBL" id="GIY05062.1"/>
    </source>
</evidence>
<keyword evidence="3" id="KW-1185">Reference proteome</keyword>
<proteinExistence type="predicted"/>